<dbReference type="GO" id="GO:0003700">
    <property type="term" value="F:DNA-binding transcription factor activity"/>
    <property type="evidence" value="ECO:0007669"/>
    <property type="project" value="TreeGrafter"/>
</dbReference>
<accession>A0A419T373</accession>
<dbReference type="PANTHER" id="PTHR30146">
    <property type="entry name" value="LACI-RELATED TRANSCRIPTIONAL REPRESSOR"/>
    <property type="match status" value="1"/>
</dbReference>
<dbReference type="OrthoDB" id="3180992at2"/>
<evidence type="ECO:0000313" key="6">
    <source>
        <dbReference type="EMBL" id="RKD31912.1"/>
    </source>
</evidence>
<keyword evidence="1" id="KW-0805">Transcription regulation</keyword>
<dbReference type="InterPro" id="IPR010982">
    <property type="entry name" value="Lambda_DNA-bd_dom_sf"/>
</dbReference>
<dbReference type="GO" id="GO:0000976">
    <property type="term" value="F:transcription cis-regulatory region binding"/>
    <property type="evidence" value="ECO:0007669"/>
    <property type="project" value="TreeGrafter"/>
</dbReference>
<organism evidence="6 7">
    <name type="scientific">Lacrimispora algidixylanolytica</name>
    <dbReference type="NCBI Taxonomy" id="94868"/>
    <lineage>
        <taxon>Bacteria</taxon>
        <taxon>Bacillati</taxon>
        <taxon>Bacillota</taxon>
        <taxon>Clostridia</taxon>
        <taxon>Lachnospirales</taxon>
        <taxon>Lachnospiraceae</taxon>
        <taxon>Lacrimispora</taxon>
    </lineage>
</organism>
<evidence type="ECO:0000259" key="4">
    <source>
        <dbReference type="PROSITE" id="PS50932"/>
    </source>
</evidence>
<name>A0A419T373_9FIRM</name>
<dbReference type="Pfam" id="PF13377">
    <property type="entry name" value="Peripla_BP_3"/>
    <property type="match status" value="1"/>
</dbReference>
<dbReference type="PANTHER" id="PTHR30146:SF154">
    <property type="entry name" value="TRANSCRIPTION REGULATOR, MEMBER OF GALR FAMILY"/>
    <property type="match status" value="1"/>
</dbReference>
<keyword evidence="2" id="KW-0238">DNA-binding</keyword>
<dbReference type="Gene3D" id="3.40.50.2300">
    <property type="match status" value="2"/>
</dbReference>
<keyword evidence="3" id="KW-0804">Transcription</keyword>
<sequence>MERKVTIQDIATMAGVSKSSVSRYLNNGYISEDKAKKIKSAIERTGFETNFFAKRLKTKKSGLIGIVIPRIDSVTVGKFLNGINRKLRENDYQGMILISELDIEKELDNINSLNQQGVDGIIINSMSITKKHLEITSKLNIPTIFTGQKSEFINYIKLDDYKAGRIMGEYFKAKGHKEIVFLGINEFDKAVGIERKSGFIDAVKENNPGSRVQFVETDFTFTSAYLKGDEILKYKPTAIVCATDNICLGILRYLHERNIKVPDEISVAGFGGYEIGGVSYPAITTIAFDYELIGIKTAQGILDLIEGKELEENNDIALELIERESVKEIVDKGGIG</sequence>
<dbReference type="InterPro" id="IPR028082">
    <property type="entry name" value="Peripla_BP_I"/>
</dbReference>
<dbReference type="SUPFAM" id="SSF47413">
    <property type="entry name" value="lambda repressor-like DNA-binding domains"/>
    <property type="match status" value="1"/>
</dbReference>
<dbReference type="AlphaFoldDB" id="A0A419T373"/>
<reference evidence="6 7" key="1">
    <citation type="submission" date="2016-08" db="EMBL/GenBank/DDBJ databases">
        <title>A new outlook on sporulation: Clostridium algidixylanolyticum.</title>
        <authorList>
            <person name="Poppleton D.I."/>
            <person name="Gribaldo S."/>
        </authorList>
    </citation>
    <scope>NUCLEOTIDE SEQUENCE [LARGE SCALE GENOMIC DNA]</scope>
    <source>
        <strain evidence="6 7">SPL73</strain>
    </source>
</reference>
<keyword evidence="7" id="KW-1185">Reference proteome</keyword>
<comment type="caution">
    <text evidence="6">The sequence shown here is derived from an EMBL/GenBank/DDBJ whole genome shotgun (WGS) entry which is preliminary data.</text>
</comment>
<dbReference type="EMBL" id="MCIA01000015">
    <property type="protein sequence ID" value="RKD31912.1"/>
    <property type="molecule type" value="Genomic_DNA"/>
</dbReference>
<dbReference type="Pfam" id="PF00356">
    <property type="entry name" value="LacI"/>
    <property type="match status" value="1"/>
</dbReference>
<dbReference type="InterPro" id="IPR046335">
    <property type="entry name" value="LacI/GalR-like_sensor"/>
</dbReference>
<evidence type="ECO:0000256" key="2">
    <source>
        <dbReference type="ARBA" id="ARBA00023125"/>
    </source>
</evidence>
<proteinExistence type="predicted"/>
<dbReference type="Proteomes" id="UP000284277">
    <property type="component" value="Unassembled WGS sequence"/>
</dbReference>
<protein>
    <submittedName>
        <fullName evidence="6">LacI family transcriptional regulator</fullName>
    </submittedName>
</protein>
<dbReference type="CDD" id="cd01392">
    <property type="entry name" value="HTH_LacI"/>
    <property type="match status" value="1"/>
</dbReference>
<evidence type="ECO:0000256" key="1">
    <source>
        <dbReference type="ARBA" id="ARBA00023015"/>
    </source>
</evidence>
<dbReference type="PROSITE" id="PS00356">
    <property type="entry name" value="HTH_LACI_1"/>
    <property type="match status" value="1"/>
</dbReference>
<dbReference type="InterPro" id="IPR000843">
    <property type="entry name" value="HTH_LacI"/>
</dbReference>
<gene>
    <name evidence="6" type="ORF">BET01_19270</name>
</gene>
<dbReference type="SUPFAM" id="SSF53822">
    <property type="entry name" value="Periplasmic binding protein-like I"/>
    <property type="match status" value="1"/>
</dbReference>
<evidence type="ECO:0000256" key="3">
    <source>
        <dbReference type="ARBA" id="ARBA00023163"/>
    </source>
</evidence>
<evidence type="ECO:0000313" key="7">
    <source>
        <dbReference type="Proteomes" id="UP000284277"/>
    </source>
</evidence>
<dbReference type="PROSITE" id="PS50943">
    <property type="entry name" value="HTH_CROC1"/>
    <property type="match status" value="1"/>
</dbReference>
<dbReference type="RefSeq" id="WP_120196816.1">
    <property type="nucleotide sequence ID" value="NZ_MCIA01000015.1"/>
</dbReference>
<dbReference type="InterPro" id="IPR001387">
    <property type="entry name" value="Cro/C1-type_HTH"/>
</dbReference>
<dbReference type="Gene3D" id="1.10.260.40">
    <property type="entry name" value="lambda repressor-like DNA-binding domains"/>
    <property type="match status" value="1"/>
</dbReference>
<dbReference type="PROSITE" id="PS50932">
    <property type="entry name" value="HTH_LACI_2"/>
    <property type="match status" value="1"/>
</dbReference>
<evidence type="ECO:0000259" key="5">
    <source>
        <dbReference type="PROSITE" id="PS50943"/>
    </source>
</evidence>
<dbReference type="SMART" id="SM00354">
    <property type="entry name" value="HTH_LACI"/>
    <property type="match status" value="1"/>
</dbReference>
<feature type="domain" description="HTH lacI-type" evidence="4">
    <location>
        <begin position="5"/>
        <end position="58"/>
    </location>
</feature>
<feature type="domain" description="HTH cro/C1-type" evidence="5">
    <location>
        <begin position="2"/>
        <end position="52"/>
    </location>
</feature>
<dbReference type="CDD" id="cd01542">
    <property type="entry name" value="PBP1_TreR-like"/>
    <property type="match status" value="1"/>
</dbReference>